<comment type="caution">
    <text evidence="2">The sequence shown here is derived from an EMBL/GenBank/DDBJ whole genome shotgun (WGS) entry which is preliminary data.</text>
</comment>
<name>A0ABV0U764_9TELE</name>
<reference evidence="2 3" key="1">
    <citation type="submission" date="2021-06" db="EMBL/GenBank/DDBJ databases">
        <authorList>
            <person name="Palmer J.M."/>
        </authorList>
    </citation>
    <scope>NUCLEOTIDE SEQUENCE [LARGE SCALE GENOMIC DNA]</scope>
    <source>
        <strain evidence="3">if_2019</strain>
        <tissue evidence="2">Muscle</tissue>
    </source>
</reference>
<evidence type="ECO:0000313" key="3">
    <source>
        <dbReference type="Proteomes" id="UP001482620"/>
    </source>
</evidence>
<gene>
    <name evidence="2" type="ORF">ILYODFUR_006935</name>
</gene>
<dbReference type="Proteomes" id="UP001482620">
    <property type="component" value="Unassembled WGS sequence"/>
</dbReference>
<evidence type="ECO:0000256" key="1">
    <source>
        <dbReference type="SAM" id="MobiDB-lite"/>
    </source>
</evidence>
<keyword evidence="3" id="KW-1185">Reference proteome</keyword>
<accession>A0ABV0U764</accession>
<organism evidence="2 3">
    <name type="scientific">Ilyodon furcidens</name>
    <name type="common">goldbreast splitfin</name>
    <dbReference type="NCBI Taxonomy" id="33524"/>
    <lineage>
        <taxon>Eukaryota</taxon>
        <taxon>Metazoa</taxon>
        <taxon>Chordata</taxon>
        <taxon>Craniata</taxon>
        <taxon>Vertebrata</taxon>
        <taxon>Euteleostomi</taxon>
        <taxon>Actinopterygii</taxon>
        <taxon>Neopterygii</taxon>
        <taxon>Teleostei</taxon>
        <taxon>Neoteleostei</taxon>
        <taxon>Acanthomorphata</taxon>
        <taxon>Ovalentaria</taxon>
        <taxon>Atherinomorphae</taxon>
        <taxon>Cyprinodontiformes</taxon>
        <taxon>Goodeidae</taxon>
        <taxon>Ilyodon</taxon>
    </lineage>
</organism>
<sequence>MDHVERMVLKGLKAELAPMESLDPLAQQERKVNLGSQACQVIPEDKDLRARADSLDSLEQTARKEQGALLVNLVLEDKEVQRVLGVLEEPEVQQENPVPRAQQATTAPLARPAREDLKGLRDQWASLDQRALLDHLERTGFPDTLDSVERRDSKEKLAHQDQEVLLGLRDPLERLVLLVREGIPDPQAHLESRVFQALLARREPRVILDHKAPLVKTVPQAFVGSLEREVYPVLRAHLV</sequence>
<feature type="region of interest" description="Disordered" evidence="1">
    <location>
        <begin position="93"/>
        <end position="114"/>
    </location>
</feature>
<evidence type="ECO:0000313" key="2">
    <source>
        <dbReference type="EMBL" id="MEQ2239678.1"/>
    </source>
</evidence>
<protein>
    <submittedName>
        <fullName evidence="2">Uncharacterized protein</fullName>
    </submittedName>
</protein>
<proteinExistence type="predicted"/>
<dbReference type="EMBL" id="JAHRIQ010058363">
    <property type="protein sequence ID" value="MEQ2239678.1"/>
    <property type="molecule type" value="Genomic_DNA"/>
</dbReference>